<dbReference type="GeneID" id="56559874"/>
<dbReference type="InterPro" id="IPR012347">
    <property type="entry name" value="Ferritin-like"/>
</dbReference>
<feature type="region of interest" description="Disordered" evidence="1">
    <location>
        <begin position="24"/>
        <end position="57"/>
    </location>
</feature>
<evidence type="ECO:0000256" key="1">
    <source>
        <dbReference type="SAM" id="MobiDB-lite"/>
    </source>
</evidence>
<dbReference type="Proteomes" id="UP000188543">
    <property type="component" value="Unassembled WGS sequence"/>
</dbReference>
<reference evidence="4 5" key="1">
    <citation type="submission" date="2016-08" db="EMBL/GenBank/DDBJ databases">
        <authorList>
            <person name="Seilhamer J.J."/>
        </authorList>
    </citation>
    <scope>NUCLEOTIDE SEQUENCE [LARGE SCALE GENOMIC DNA]</scope>
    <source>
        <strain evidence="4 5">VC14762</strain>
    </source>
</reference>
<gene>
    <name evidence="4" type="ORF">A8E72_38850</name>
</gene>
<dbReference type="PANTHER" id="PTHR38593">
    <property type="entry name" value="BLR2558 PROTEIN"/>
    <property type="match status" value="1"/>
</dbReference>
<dbReference type="Pfam" id="PF13628">
    <property type="entry name" value="DUF4142"/>
    <property type="match status" value="1"/>
</dbReference>
<feature type="chain" id="PRO_5015050965" evidence="2">
    <location>
        <begin position="25"/>
        <end position="204"/>
    </location>
</feature>
<name>A0A144WS12_9BURK</name>
<feature type="signal peptide" evidence="2">
    <location>
        <begin position="1"/>
        <end position="24"/>
    </location>
</feature>
<organism evidence="4 5">
    <name type="scientific">Burkholderia cenocepacia</name>
    <dbReference type="NCBI Taxonomy" id="95486"/>
    <lineage>
        <taxon>Bacteria</taxon>
        <taxon>Pseudomonadati</taxon>
        <taxon>Pseudomonadota</taxon>
        <taxon>Betaproteobacteria</taxon>
        <taxon>Burkholderiales</taxon>
        <taxon>Burkholderiaceae</taxon>
        <taxon>Burkholderia</taxon>
        <taxon>Burkholderia cepacia complex</taxon>
    </lineage>
</organism>
<protein>
    <submittedName>
        <fullName evidence="4">DUF305 domain-containing protein</fullName>
    </submittedName>
</protein>
<keyword evidence="2" id="KW-0732">Signal</keyword>
<comment type="caution">
    <text evidence="4">The sequence shown here is derived from an EMBL/GenBank/DDBJ whole genome shotgun (WGS) entry which is preliminary data.</text>
</comment>
<evidence type="ECO:0000259" key="3">
    <source>
        <dbReference type="Pfam" id="PF13628"/>
    </source>
</evidence>
<feature type="domain" description="DUF4142" evidence="3">
    <location>
        <begin position="63"/>
        <end position="197"/>
    </location>
</feature>
<dbReference type="RefSeq" id="WP_034203636.1">
    <property type="nucleotide sequence ID" value="NZ_CADETK010000001.1"/>
</dbReference>
<evidence type="ECO:0000256" key="2">
    <source>
        <dbReference type="SAM" id="SignalP"/>
    </source>
</evidence>
<proteinExistence type="predicted"/>
<accession>A0A144WS12</accession>
<dbReference type="Gene3D" id="1.20.1260.10">
    <property type="match status" value="1"/>
</dbReference>
<dbReference type="OrthoDB" id="118677at2"/>
<dbReference type="EMBL" id="MUTJ01000109">
    <property type="protein sequence ID" value="ONU73962.1"/>
    <property type="molecule type" value="Genomic_DNA"/>
</dbReference>
<sequence>MRQPNWTIAALAAGVLAVSGLARAQMPSEPPASNSHVPGGVINPSSGAGAAGDPGIAKAPKGADAEFVDKAAMAGKAEVQASQLALKQAQSADVRAFAKRMVADHGKANAKLTELAARKGMKPQVEQISDPDVEALRGKSGHDFDTAYLAAAGPDAHQKAVALFEDEARDGKDAQLRAFAKSTLPTLKHHLSMAQTLARKVGAQ</sequence>
<evidence type="ECO:0000313" key="4">
    <source>
        <dbReference type="EMBL" id="ONU73962.1"/>
    </source>
</evidence>
<dbReference type="InterPro" id="IPR025419">
    <property type="entry name" value="DUF4142"/>
</dbReference>
<dbReference type="PANTHER" id="PTHR38593:SF1">
    <property type="entry name" value="BLR2558 PROTEIN"/>
    <property type="match status" value="1"/>
</dbReference>
<evidence type="ECO:0000313" key="5">
    <source>
        <dbReference type="Proteomes" id="UP000188543"/>
    </source>
</evidence>
<feature type="compositionally biased region" description="Low complexity" evidence="1">
    <location>
        <begin position="47"/>
        <end position="57"/>
    </location>
</feature>
<dbReference type="AlphaFoldDB" id="A0A144WS12"/>